<evidence type="ECO:0000313" key="2">
    <source>
        <dbReference type="Proteomes" id="UP000324575"/>
    </source>
</evidence>
<comment type="caution">
    <text evidence="1">The sequence shown here is derived from an EMBL/GenBank/DDBJ whole genome shotgun (WGS) entry which is preliminary data.</text>
</comment>
<dbReference type="AlphaFoldDB" id="A0A5M8NVS9"/>
<name>A0A5M8NVS9_9BACT</name>
<sequence>DSTSIAIDCFSSCFFMTINDKFIYFGTKVRVFSHTIATNLNLFSDFNATPVQIGATSYQHSKIPLFYKTERAKTSALPSFREQLFPIRSPNCICFLSIYARKNWRGRASIRLTHRRPFLPRKPKITNFPSPIRLCRVESVWKKEDELKGLKGEMTEMERKIEASLKPIEQSVGIMADIPKEEAKPLQIPDR</sequence>
<dbReference type="EMBL" id="SNRX01000077">
    <property type="protein sequence ID" value="KAA6300477.1"/>
    <property type="molecule type" value="Genomic_DNA"/>
</dbReference>
<reference evidence="1 2" key="1">
    <citation type="submission" date="2019-03" db="EMBL/GenBank/DDBJ databases">
        <title>Single cell metagenomics reveals metabolic interactions within the superorganism composed of flagellate Streblomastix strix and complex community of Bacteroidetes bacteria on its surface.</title>
        <authorList>
            <person name="Treitli S.C."/>
            <person name="Kolisko M."/>
            <person name="Husnik F."/>
            <person name="Keeling P."/>
            <person name="Hampl V."/>
        </authorList>
    </citation>
    <scope>NUCLEOTIDE SEQUENCE [LARGE SCALE GENOMIC DNA]</scope>
    <source>
        <strain evidence="1">St1</strain>
    </source>
</reference>
<organism evidence="1 2">
    <name type="scientific">Candidatus Ordinivivax streblomastigis</name>
    <dbReference type="NCBI Taxonomy" id="2540710"/>
    <lineage>
        <taxon>Bacteria</taxon>
        <taxon>Pseudomonadati</taxon>
        <taxon>Bacteroidota</taxon>
        <taxon>Bacteroidia</taxon>
        <taxon>Bacteroidales</taxon>
        <taxon>Candidatus Ordinivivax</taxon>
    </lineage>
</organism>
<dbReference type="Proteomes" id="UP000324575">
    <property type="component" value="Unassembled WGS sequence"/>
</dbReference>
<protein>
    <submittedName>
        <fullName evidence="1">Uncharacterized protein</fullName>
    </submittedName>
</protein>
<evidence type="ECO:0000313" key="1">
    <source>
        <dbReference type="EMBL" id="KAA6300477.1"/>
    </source>
</evidence>
<proteinExistence type="predicted"/>
<accession>A0A5M8NVS9</accession>
<gene>
    <name evidence="1" type="ORF">EZS26_003388</name>
</gene>
<feature type="non-terminal residue" evidence="1">
    <location>
        <position position="1"/>
    </location>
</feature>